<dbReference type="GO" id="GO:0006352">
    <property type="term" value="P:DNA-templated transcription initiation"/>
    <property type="evidence" value="ECO:0007669"/>
    <property type="project" value="InterPro"/>
</dbReference>
<dbReference type="AlphaFoldDB" id="A0A3A8PVX0"/>
<feature type="region of interest" description="Disordered" evidence="1">
    <location>
        <begin position="1"/>
        <end position="20"/>
    </location>
</feature>
<keyword evidence="3" id="KW-1185">Reference proteome</keyword>
<dbReference type="OrthoDB" id="8479261at2"/>
<reference evidence="3" key="1">
    <citation type="submission" date="2018-09" db="EMBL/GenBank/DDBJ databases">
        <authorList>
            <person name="Livingstone P.G."/>
            <person name="Whitworth D.E."/>
        </authorList>
    </citation>
    <scope>NUCLEOTIDE SEQUENCE [LARGE SCALE GENOMIC DNA]</scope>
    <source>
        <strain evidence="3">AB050A</strain>
    </source>
</reference>
<dbReference type="RefSeq" id="WP_120558860.1">
    <property type="nucleotide sequence ID" value="NZ_RAWK01000224.1"/>
</dbReference>
<organism evidence="2 3">
    <name type="scientific">Corallococcus aberystwythensis</name>
    <dbReference type="NCBI Taxonomy" id="2316722"/>
    <lineage>
        <taxon>Bacteria</taxon>
        <taxon>Pseudomonadati</taxon>
        <taxon>Myxococcota</taxon>
        <taxon>Myxococcia</taxon>
        <taxon>Myxococcales</taxon>
        <taxon>Cystobacterineae</taxon>
        <taxon>Myxococcaceae</taxon>
        <taxon>Corallococcus</taxon>
    </lineage>
</organism>
<evidence type="ECO:0000313" key="2">
    <source>
        <dbReference type="EMBL" id="RKH57905.1"/>
    </source>
</evidence>
<sequence>MTSPSRQQVEQLHKRMLGPDSDATHDVFDAFMEPLVDSLVGTLRCSRHDANAYAADALFAYFRKPDGFDANQSSLWFFLNQIAMRRAYDAYRSQTKRTLRENNPLTVVEVHPPAPNNATEDFVSATQQLERLSERIESGGYPAREVAAMRVILLSEGRVSEEEMARALEISHLPLAERLPLVRSHTERLRRLLRSLYKEIFNDER</sequence>
<comment type="caution">
    <text evidence="2">The sequence shown here is derived from an EMBL/GenBank/DDBJ whole genome shotgun (WGS) entry which is preliminary data.</text>
</comment>
<dbReference type="Proteomes" id="UP000267003">
    <property type="component" value="Unassembled WGS sequence"/>
</dbReference>
<protein>
    <submittedName>
        <fullName evidence="2">Uncharacterized protein</fullName>
    </submittedName>
</protein>
<dbReference type="Gene3D" id="1.10.1740.10">
    <property type="match status" value="1"/>
</dbReference>
<dbReference type="EMBL" id="RAWK01000224">
    <property type="protein sequence ID" value="RKH57905.1"/>
    <property type="molecule type" value="Genomic_DNA"/>
</dbReference>
<dbReference type="GO" id="GO:0003700">
    <property type="term" value="F:DNA-binding transcription factor activity"/>
    <property type="evidence" value="ECO:0007669"/>
    <property type="project" value="InterPro"/>
</dbReference>
<name>A0A3A8PVX0_9BACT</name>
<proteinExistence type="predicted"/>
<feature type="compositionally biased region" description="Polar residues" evidence="1">
    <location>
        <begin position="1"/>
        <end position="10"/>
    </location>
</feature>
<dbReference type="SUPFAM" id="SSF88946">
    <property type="entry name" value="Sigma2 domain of RNA polymerase sigma factors"/>
    <property type="match status" value="1"/>
</dbReference>
<accession>A0A3A8PVX0</accession>
<dbReference type="InterPro" id="IPR013325">
    <property type="entry name" value="RNA_pol_sigma_r2"/>
</dbReference>
<evidence type="ECO:0000256" key="1">
    <source>
        <dbReference type="SAM" id="MobiDB-lite"/>
    </source>
</evidence>
<evidence type="ECO:0000313" key="3">
    <source>
        <dbReference type="Proteomes" id="UP000267003"/>
    </source>
</evidence>
<gene>
    <name evidence="2" type="ORF">D7W81_30160</name>
</gene>